<evidence type="ECO:0008006" key="4">
    <source>
        <dbReference type="Google" id="ProtNLM"/>
    </source>
</evidence>
<comment type="caution">
    <text evidence="2">The sequence shown here is derived from an EMBL/GenBank/DDBJ whole genome shotgun (WGS) entry which is preliminary data.</text>
</comment>
<dbReference type="OrthoDB" id="5572690at2"/>
<protein>
    <recommendedName>
        <fullName evidence="4">DUF2523 domain-containing protein</fullName>
    </recommendedName>
</protein>
<evidence type="ECO:0000313" key="2">
    <source>
        <dbReference type="EMBL" id="RJG36618.1"/>
    </source>
</evidence>
<keyword evidence="3" id="KW-1185">Reference proteome</keyword>
<reference evidence="2 3" key="2">
    <citation type="submission" date="2019-01" db="EMBL/GenBank/DDBJ databases">
        <title>Motilimonas pumilus sp. nov., isolated from the gut of sea cucumber (Apostichopus japonicus).</title>
        <authorList>
            <person name="Wang F.-Q."/>
            <person name="Ren L.-H."/>
            <person name="Lin Y.-W."/>
            <person name="Sun G.-H."/>
            <person name="Du Z.-J."/>
            <person name="Zhao J.-X."/>
            <person name="Liu X.-J."/>
            <person name="Liu L.-J."/>
        </authorList>
    </citation>
    <scope>NUCLEOTIDE SEQUENCE [LARGE SCALE GENOMIC DNA]</scope>
    <source>
        <strain evidence="2 3">PLHSC7-2</strain>
    </source>
</reference>
<proteinExistence type="predicted"/>
<feature type="chain" id="PRO_5019457170" description="DUF2523 domain-containing protein" evidence="1">
    <location>
        <begin position="18"/>
        <end position="131"/>
    </location>
</feature>
<dbReference type="Proteomes" id="UP000283255">
    <property type="component" value="Unassembled WGS sequence"/>
</dbReference>
<gene>
    <name evidence="2" type="ORF">D1Z90_20310</name>
</gene>
<reference evidence="2 3" key="1">
    <citation type="submission" date="2018-09" db="EMBL/GenBank/DDBJ databases">
        <authorList>
            <person name="Wang F."/>
        </authorList>
    </citation>
    <scope>NUCLEOTIDE SEQUENCE [LARGE SCALE GENOMIC DNA]</scope>
    <source>
        <strain evidence="2 3">PLHSC7-2</strain>
    </source>
</reference>
<evidence type="ECO:0000256" key="1">
    <source>
        <dbReference type="SAM" id="SignalP"/>
    </source>
</evidence>
<name>A0A418Y975_9GAMM</name>
<organism evidence="2 3">
    <name type="scientific">Motilimonas pumila</name>
    <dbReference type="NCBI Taxonomy" id="2303987"/>
    <lineage>
        <taxon>Bacteria</taxon>
        <taxon>Pseudomonadati</taxon>
        <taxon>Pseudomonadota</taxon>
        <taxon>Gammaproteobacteria</taxon>
        <taxon>Alteromonadales</taxon>
        <taxon>Alteromonadales genera incertae sedis</taxon>
        <taxon>Motilimonas</taxon>
    </lineage>
</organism>
<dbReference type="EMBL" id="QZCH01000073">
    <property type="protein sequence ID" value="RJG36618.1"/>
    <property type="molecule type" value="Genomic_DNA"/>
</dbReference>
<accession>A0A418Y975</accession>
<feature type="signal peptide" evidence="1">
    <location>
        <begin position="1"/>
        <end position="17"/>
    </location>
</feature>
<keyword evidence="1" id="KW-0732">Signal</keyword>
<sequence length="131" mass="15095">MRYLIFLTCLFSFQVYAADGSAFFSEIGQLIQDIRDFFTIEIPDLISRIIAYMLEFVVYAKVVSMLFMMQLASDVAGHILNDLNITQHISTALTALPTDVAYFASRLRLPDCIMFLFECYMTRFVLNMVGW</sequence>
<evidence type="ECO:0000313" key="3">
    <source>
        <dbReference type="Proteomes" id="UP000283255"/>
    </source>
</evidence>
<dbReference type="AlphaFoldDB" id="A0A418Y975"/>